<dbReference type="Proteomes" id="UP000279833">
    <property type="component" value="Unassembled WGS sequence"/>
</dbReference>
<protein>
    <submittedName>
        <fullName evidence="1 3">Uncharacterized protein</fullName>
    </submittedName>
</protein>
<gene>
    <name evidence="1" type="ORF">SCUD_LOCUS9079</name>
</gene>
<accession>A0A183K266</accession>
<dbReference type="AlphaFoldDB" id="A0A183K266"/>
<evidence type="ECO:0000313" key="3">
    <source>
        <dbReference type="WBParaSite" id="SCUD_0000907901-mRNA-1"/>
    </source>
</evidence>
<evidence type="ECO:0000313" key="1">
    <source>
        <dbReference type="EMBL" id="VDP34050.1"/>
    </source>
</evidence>
<proteinExistence type="predicted"/>
<name>A0A183K266_9TREM</name>
<organism evidence="3">
    <name type="scientific">Schistosoma curassoni</name>
    <dbReference type="NCBI Taxonomy" id="6186"/>
    <lineage>
        <taxon>Eukaryota</taxon>
        <taxon>Metazoa</taxon>
        <taxon>Spiralia</taxon>
        <taxon>Lophotrochozoa</taxon>
        <taxon>Platyhelminthes</taxon>
        <taxon>Trematoda</taxon>
        <taxon>Digenea</taxon>
        <taxon>Strigeidida</taxon>
        <taxon>Schistosomatoidea</taxon>
        <taxon>Schistosomatidae</taxon>
        <taxon>Schistosoma</taxon>
    </lineage>
</organism>
<dbReference type="WBParaSite" id="SCUD_0000907901-mRNA-1">
    <property type="protein sequence ID" value="SCUD_0000907901-mRNA-1"/>
    <property type="gene ID" value="SCUD_0000907901"/>
</dbReference>
<evidence type="ECO:0000313" key="2">
    <source>
        <dbReference type="Proteomes" id="UP000279833"/>
    </source>
</evidence>
<sequence length="44" mass="5311">MYVHLRVNVHSGTRTQYRSLFIFAYHACELRLYRGNTHSMHICQ</sequence>
<dbReference type="EMBL" id="UZAK01033056">
    <property type="protein sequence ID" value="VDP34050.1"/>
    <property type="molecule type" value="Genomic_DNA"/>
</dbReference>
<keyword evidence="2" id="KW-1185">Reference proteome</keyword>
<reference evidence="1 2" key="2">
    <citation type="submission" date="2018-11" db="EMBL/GenBank/DDBJ databases">
        <authorList>
            <consortium name="Pathogen Informatics"/>
        </authorList>
    </citation>
    <scope>NUCLEOTIDE SEQUENCE [LARGE SCALE GENOMIC DNA]</scope>
    <source>
        <strain evidence="1">Dakar</strain>
        <strain evidence="2">Dakar, Senegal</strain>
    </source>
</reference>
<reference evidence="3" key="1">
    <citation type="submission" date="2016-06" db="UniProtKB">
        <authorList>
            <consortium name="WormBaseParasite"/>
        </authorList>
    </citation>
    <scope>IDENTIFICATION</scope>
</reference>